<feature type="transmembrane region" description="Helical" evidence="1">
    <location>
        <begin position="307"/>
        <end position="326"/>
    </location>
</feature>
<keyword evidence="1" id="KW-0472">Membrane</keyword>
<dbReference type="Pfam" id="PF01944">
    <property type="entry name" value="SpoIIM"/>
    <property type="match status" value="1"/>
</dbReference>
<evidence type="ECO:0000313" key="2">
    <source>
        <dbReference type="EMBL" id="WCO68581.1"/>
    </source>
</evidence>
<accession>A0AAE9YA12</accession>
<keyword evidence="1" id="KW-1133">Transmembrane helix</keyword>
<name>A0AAE9YA12_9ACTN</name>
<feature type="transmembrane region" description="Helical" evidence="1">
    <location>
        <begin position="213"/>
        <end position="233"/>
    </location>
</feature>
<dbReference type="RefSeq" id="WP_272738097.1">
    <property type="nucleotide sequence ID" value="NZ_CP116942.1"/>
</dbReference>
<organism evidence="2 3">
    <name type="scientific">Iamia majanohamensis</name>
    <dbReference type="NCBI Taxonomy" id="467976"/>
    <lineage>
        <taxon>Bacteria</taxon>
        <taxon>Bacillati</taxon>
        <taxon>Actinomycetota</taxon>
        <taxon>Acidimicrobiia</taxon>
        <taxon>Acidimicrobiales</taxon>
        <taxon>Iamiaceae</taxon>
        <taxon>Iamia</taxon>
    </lineage>
</organism>
<protein>
    <submittedName>
        <fullName evidence="2">Stage II sporulation protein M</fullName>
    </submittedName>
</protein>
<proteinExistence type="predicted"/>
<dbReference type="KEGG" id="ima:PO878_07545"/>
<evidence type="ECO:0000256" key="1">
    <source>
        <dbReference type="SAM" id="Phobius"/>
    </source>
</evidence>
<dbReference type="AlphaFoldDB" id="A0AAE9YA12"/>
<dbReference type="InterPro" id="IPR002798">
    <property type="entry name" value="SpoIIM-like"/>
</dbReference>
<dbReference type="PANTHER" id="PTHR35337:SF1">
    <property type="entry name" value="SLR1478 PROTEIN"/>
    <property type="match status" value="1"/>
</dbReference>
<keyword evidence="1" id="KW-0812">Transmembrane</keyword>
<keyword evidence="3" id="KW-1185">Reference proteome</keyword>
<dbReference type="PANTHER" id="PTHR35337">
    <property type="entry name" value="SLR1478 PROTEIN"/>
    <property type="match status" value="1"/>
</dbReference>
<dbReference type="Proteomes" id="UP001216390">
    <property type="component" value="Chromosome"/>
</dbReference>
<feature type="transmembrane region" description="Helical" evidence="1">
    <location>
        <begin position="116"/>
        <end position="134"/>
    </location>
</feature>
<evidence type="ECO:0000313" key="3">
    <source>
        <dbReference type="Proteomes" id="UP001216390"/>
    </source>
</evidence>
<gene>
    <name evidence="2" type="ORF">PO878_07545</name>
</gene>
<dbReference type="EMBL" id="CP116942">
    <property type="protein sequence ID" value="WCO68581.1"/>
    <property type="molecule type" value="Genomic_DNA"/>
</dbReference>
<reference evidence="2" key="1">
    <citation type="submission" date="2023-01" db="EMBL/GenBank/DDBJ databases">
        <title>The diversity of Class Acidimicrobiia in South China Sea sediment environments and the proposal of Iamia marina sp. nov., a novel species of the genus Iamia.</title>
        <authorList>
            <person name="He Y."/>
            <person name="Tian X."/>
        </authorList>
    </citation>
    <scope>NUCLEOTIDE SEQUENCE</scope>
    <source>
        <strain evidence="2">DSM 19957</strain>
    </source>
</reference>
<feature type="transmembrane region" description="Helical" evidence="1">
    <location>
        <begin position="186"/>
        <end position="208"/>
    </location>
</feature>
<sequence>MTAEQAAPTRRGVDRFIAERTPAWAHLTDLVGRAGPSADRLTPEEVLALGEGYRAAAADLARARQRWPGDPVVAELDALVRRARGLVYRTPGRRGSLRHWLTTGIYVRVREQPGTLLVAALLLWGPMVGLALWAHHDPATATRVAQASPLSRDAAEAAARGGDAGDRGLTTSDSASFATQIFTNNIRVALLCLAGGITGGLATAAVLVYNGGIVGVVVGLFVAGGGGSVALSLLAPHGLLELSLVTVAGAAGLRVGRGLVAPGHRPRGEVLVEEMRAAAEMALGIALWLVPTGLVEGFVTPRGLPPAAAVVVGVLVAAPFWLLVVWRGRAGAGEPPAPPRGQSRAAALASR</sequence>